<dbReference type="Gene3D" id="3.40.50.10230">
    <property type="entry name" value="Cobalamin biosynthesis CobH/CbiC, precorrin-8X methylmutase"/>
    <property type="match status" value="1"/>
</dbReference>
<evidence type="ECO:0000256" key="1">
    <source>
        <dbReference type="ARBA" id="ARBA00004953"/>
    </source>
</evidence>
<keyword evidence="3" id="KW-0169">Cobalamin biosynthesis</keyword>
<evidence type="ECO:0000313" key="6">
    <source>
        <dbReference type="EMBL" id="OAQ20102.1"/>
    </source>
</evidence>
<dbReference type="PANTHER" id="PTHR43588">
    <property type="entry name" value="COBALT-PRECORRIN-8 METHYLMUTASE"/>
    <property type="match status" value="1"/>
</dbReference>
<dbReference type="InterPro" id="IPR036588">
    <property type="entry name" value="CobH/CbiC_sf"/>
</dbReference>
<dbReference type="EC" id="5.4.99.61" evidence="6"/>
<evidence type="ECO:0000256" key="2">
    <source>
        <dbReference type="ARBA" id="ARBA00009774"/>
    </source>
</evidence>
<feature type="domain" description="Cobalamin biosynthesis precorrin-8X methylmutase CobH/CbiC" evidence="5">
    <location>
        <begin position="98"/>
        <end position="288"/>
    </location>
</feature>
<dbReference type="InterPro" id="IPR003722">
    <property type="entry name" value="Cbl_synth_CobH/CbiC"/>
</dbReference>
<dbReference type="SUPFAM" id="SSF63965">
    <property type="entry name" value="Precorrin-8X methylmutase CbiC/CobH"/>
    <property type="match status" value="1"/>
</dbReference>
<dbReference type="UniPathway" id="UPA00148"/>
<protein>
    <submittedName>
        <fullName evidence="6">Cobalt-precorrin-8x methylmutase</fullName>
        <ecNumber evidence="6">5.4.99.61</ecNumber>
    </submittedName>
</protein>
<dbReference type="Proteomes" id="UP000078390">
    <property type="component" value="Unassembled WGS sequence"/>
</dbReference>
<reference evidence="6 7" key="1">
    <citation type="submission" date="2016-04" db="EMBL/GenBank/DDBJ databases">
        <title>Genome analysis of Thermosulfurimonas dismutans, the first thermophilic sulfur-disproportionating bacterium of the phylum Thermodesulfobacteria.</title>
        <authorList>
            <person name="Mardanov A.V."/>
            <person name="Beletsky A.V."/>
            <person name="Kadnikov V.V."/>
            <person name="Slobodkin A.I."/>
            <person name="Ravin N.V."/>
        </authorList>
    </citation>
    <scope>NUCLEOTIDE SEQUENCE [LARGE SCALE GENOMIC DNA]</scope>
    <source>
        <strain evidence="6 7">S95</strain>
    </source>
</reference>
<dbReference type="PANTHER" id="PTHR43588:SF1">
    <property type="entry name" value="COBALT-PRECORRIN-8 METHYLMUTASE"/>
    <property type="match status" value="1"/>
</dbReference>
<evidence type="ECO:0000313" key="7">
    <source>
        <dbReference type="Proteomes" id="UP000078390"/>
    </source>
</evidence>
<organism evidence="6 7">
    <name type="scientific">Thermosulfurimonas dismutans</name>
    <dbReference type="NCBI Taxonomy" id="999894"/>
    <lineage>
        <taxon>Bacteria</taxon>
        <taxon>Pseudomonadati</taxon>
        <taxon>Thermodesulfobacteriota</taxon>
        <taxon>Thermodesulfobacteria</taxon>
        <taxon>Thermodesulfobacteriales</taxon>
        <taxon>Thermodesulfobacteriaceae</taxon>
        <taxon>Thermosulfurimonas</taxon>
    </lineage>
</organism>
<keyword evidence="4 6" id="KW-0413">Isomerase</keyword>
<gene>
    <name evidence="6" type="ORF">TDIS_1829</name>
</gene>
<dbReference type="AlphaFoldDB" id="A0A179D3Q1"/>
<dbReference type="EMBL" id="LWLG01000016">
    <property type="protein sequence ID" value="OAQ20102.1"/>
    <property type="molecule type" value="Genomic_DNA"/>
</dbReference>
<proteinExistence type="inferred from homology"/>
<dbReference type="GO" id="GO:0016993">
    <property type="term" value="F:precorrin-8X methylmutase activity"/>
    <property type="evidence" value="ECO:0007669"/>
    <property type="project" value="UniProtKB-EC"/>
</dbReference>
<evidence type="ECO:0000259" key="5">
    <source>
        <dbReference type="Pfam" id="PF02570"/>
    </source>
</evidence>
<comment type="pathway">
    <text evidence="1">Cofactor biosynthesis; adenosylcobalamin biosynthesis.</text>
</comment>
<accession>A0A179D3Q1</accession>
<comment type="similarity">
    <text evidence="2">Belongs to the CobH/CbiC family.</text>
</comment>
<dbReference type="Pfam" id="PF02570">
    <property type="entry name" value="CbiC"/>
    <property type="match status" value="1"/>
</dbReference>
<dbReference type="GO" id="GO:0009236">
    <property type="term" value="P:cobalamin biosynthetic process"/>
    <property type="evidence" value="ECO:0007669"/>
    <property type="project" value="UniProtKB-UniPathway"/>
</dbReference>
<sequence>MQTRFFLVVEPSIKGFFLPLKGAFEVLTPEEFPGRLSRAKEEGLRRLIVHALPKDLLAILRRLASRFHEVEFIWANEDAPKVTVETLALLSEANEPQKIEETSFEIISSLVDLASYPPELRPIILRLIHATGDLTFPQTLLIHPQAVETGIELIHSGYDILTDVEMLRSAINERRLTRWGGRVLCGLSEISEPPSGKTRTEAAIEKVLSENPKVGIVAIGNAPTALLATIRHLRENPRKILVIGLPVGFVKAAEAKLLLSLQPYPYFTNLGPRGGSAAAAAVINALLRLSDGQTSA</sequence>
<comment type="caution">
    <text evidence="6">The sequence shown here is derived from an EMBL/GenBank/DDBJ whole genome shotgun (WGS) entry which is preliminary data.</text>
</comment>
<evidence type="ECO:0000256" key="3">
    <source>
        <dbReference type="ARBA" id="ARBA00022573"/>
    </source>
</evidence>
<name>A0A179D3Q1_9BACT</name>
<dbReference type="STRING" id="999894.TDIS_1829"/>
<evidence type="ECO:0000256" key="4">
    <source>
        <dbReference type="ARBA" id="ARBA00023235"/>
    </source>
</evidence>
<keyword evidence="7" id="KW-1185">Reference proteome</keyword>